<evidence type="ECO:0000256" key="9">
    <source>
        <dbReference type="ARBA" id="ARBA00022741"/>
    </source>
</evidence>
<evidence type="ECO:0000256" key="8">
    <source>
        <dbReference type="ARBA" id="ARBA00022729"/>
    </source>
</evidence>
<evidence type="ECO:0000256" key="10">
    <source>
        <dbReference type="ARBA" id="ARBA00022801"/>
    </source>
</evidence>
<dbReference type="PRINTS" id="PR01607">
    <property type="entry name" value="APYRASEFAMLY"/>
</dbReference>
<evidence type="ECO:0000259" key="15">
    <source>
        <dbReference type="Pfam" id="PF00149"/>
    </source>
</evidence>
<keyword evidence="12" id="KW-1199">Hemostasis impairing toxin</keyword>
<keyword evidence="8" id="KW-0732">Signal</keyword>
<dbReference type="SUPFAM" id="SSF56300">
    <property type="entry name" value="Metallo-dependent phosphatases"/>
    <property type="match status" value="1"/>
</dbReference>
<dbReference type="InterPro" id="IPR006179">
    <property type="entry name" value="5_nucleotidase/apyrase"/>
</dbReference>
<dbReference type="EMBL" id="JADBJN010000003">
    <property type="protein sequence ID" value="KAG5672731.1"/>
    <property type="molecule type" value="Genomic_DNA"/>
</dbReference>
<evidence type="ECO:0000256" key="12">
    <source>
        <dbReference type="ARBA" id="ARBA00023240"/>
    </source>
</evidence>
<evidence type="ECO:0000256" key="13">
    <source>
        <dbReference type="RuleBase" id="RU362119"/>
    </source>
</evidence>
<evidence type="ECO:0000256" key="3">
    <source>
        <dbReference type="ARBA" id="ARBA00012148"/>
    </source>
</evidence>
<dbReference type="OrthoDB" id="7722975at2759"/>
<dbReference type="GO" id="GO:0005615">
    <property type="term" value="C:extracellular space"/>
    <property type="evidence" value="ECO:0007669"/>
    <property type="project" value="UniProtKB-ARBA"/>
</dbReference>
<keyword evidence="11" id="KW-0325">Glycoprotein</keyword>
<keyword evidence="6" id="KW-0800">Toxin</keyword>
<gene>
    <name evidence="17" type="ORF">PVAND_002832</name>
</gene>
<keyword evidence="14" id="KW-0812">Transmembrane</keyword>
<dbReference type="GO" id="GO:0046872">
    <property type="term" value="F:metal ion binding"/>
    <property type="evidence" value="ECO:0007669"/>
    <property type="project" value="UniProtKB-KW"/>
</dbReference>
<reference evidence="17" key="1">
    <citation type="submission" date="2021-03" db="EMBL/GenBank/DDBJ databases">
        <title>Chromosome level genome of the anhydrobiotic midge Polypedilum vanderplanki.</title>
        <authorList>
            <person name="Yoshida Y."/>
            <person name="Kikawada T."/>
            <person name="Gusev O."/>
        </authorList>
    </citation>
    <scope>NUCLEOTIDE SEQUENCE</scope>
    <source>
        <strain evidence="17">NIAS01</strain>
        <tissue evidence="17">Whole body or cell culture</tissue>
    </source>
</reference>
<evidence type="ECO:0000256" key="11">
    <source>
        <dbReference type="ARBA" id="ARBA00023180"/>
    </source>
</evidence>
<dbReference type="PROSITE" id="PS00785">
    <property type="entry name" value="5_NUCLEOTIDASE_1"/>
    <property type="match status" value="1"/>
</dbReference>
<proteinExistence type="inferred from homology"/>
<evidence type="ECO:0000256" key="2">
    <source>
        <dbReference type="ARBA" id="ARBA00006654"/>
    </source>
</evidence>
<evidence type="ECO:0000256" key="4">
    <source>
        <dbReference type="ARBA" id="ARBA00022442"/>
    </source>
</evidence>
<keyword evidence="5" id="KW-0964">Secreted</keyword>
<protein>
    <recommendedName>
        <fullName evidence="3">apyrase</fullName>
        <ecNumber evidence="3">3.6.1.5</ecNumber>
    </recommendedName>
</protein>
<dbReference type="GO" id="GO:0006196">
    <property type="term" value="P:AMP catabolic process"/>
    <property type="evidence" value="ECO:0007669"/>
    <property type="project" value="TreeGrafter"/>
</dbReference>
<keyword evidence="14" id="KW-0472">Membrane</keyword>
<sequence length="561" mass="63598">MRFVYILLSFVALLSVITIAVVLIVVFTEINEENKPETGELFELSIIHINDFHARFDETNEKSMPCVDGEVCIGGYARLATVVHFLKSQRKNAIFLNAGDNFQGTFWYNLLRYNVTTHFLNLLPADAITIGNHEFTHRVEGMIPFLKLITSPVVIANIDDRYQPNIQNLYKKSIVIERSGRKIGIIGVIFRETAEVANTDNLKFTNEIDAIRNESTKLRQIDGVNIIIVLSHCGLVRDKEIALETGDFVDVIVGGHSHTFLYTSKDTRYPGPDQAVGPYPIVVTPKSGRDRKVLIVQASAFTKYVGDLRVYFNQAGHVRFYDGNPIFLSNNIKQDANVLEELKPWRDEVIRRGQRIIGSTNVDLFHDICRHDECALGSFATDAFMYETQLAFPHVQINAAIIQAAGMRNGFRISNISFSDIVAFMPFENTLDIMELRGEVIVDMFEHSVSRSFVEHEFIGIHMMQVSGFRISFNVTRPVGQRVKSLEIKTTQSDYEIVHPNKYYTLIIPSFIAAGGDGFTMLKLKRKNHRVGLLDIDIMESYIARKSPITHQIDGRINMLI</sequence>
<dbReference type="CDD" id="cd07409">
    <property type="entry name" value="MPP_CD73_N"/>
    <property type="match status" value="1"/>
</dbReference>
<feature type="domain" description="Calcineurin-like phosphoesterase" evidence="15">
    <location>
        <begin position="45"/>
        <end position="259"/>
    </location>
</feature>
<dbReference type="InterPro" id="IPR029052">
    <property type="entry name" value="Metallo-depent_PP-like"/>
</dbReference>
<name>A0A9J6BTB8_POLVA</name>
<comment type="similarity">
    <text evidence="2 13">Belongs to the 5'-nucleotidase family.</text>
</comment>
<evidence type="ECO:0000256" key="1">
    <source>
        <dbReference type="ARBA" id="ARBA00004613"/>
    </source>
</evidence>
<dbReference type="InterPro" id="IPR008334">
    <property type="entry name" value="5'-Nucleotdase_C"/>
</dbReference>
<evidence type="ECO:0000313" key="18">
    <source>
        <dbReference type="Proteomes" id="UP001107558"/>
    </source>
</evidence>
<keyword evidence="14" id="KW-1133">Transmembrane helix</keyword>
<dbReference type="SUPFAM" id="SSF55816">
    <property type="entry name" value="5'-nucleotidase (syn. UDP-sugar hydrolase), C-terminal domain"/>
    <property type="match status" value="1"/>
</dbReference>
<evidence type="ECO:0000256" key="7">
    <source>
        <dbReference type="ARBA" id="ARBA00022723"/>
    </source>
</evidence>
<dbReference type="Pfam" id="PF00149">
    <property type="entry name" value="Metallophos"/>
    <property type="match status" value="1"/>
</dbReference>
<dbReference type="PANTHER" id="PTHR11575">
    <property type="entry name" value="5'-NUCLEOTIDASE-RELATED"/>
    <property type="match status" value="1"/>
</dbReference>
<evidence type="ECO:0000256" key="6">
    <source>
        <dbReference type="ARBA" id="ARBA00022656"/>
    </source>
</evidence>
<organism evidence="17 18">
    <name type="scientific">Polypedilum vanderplanki</name>
    <name type="common">Sleeping chironomid midge</name>
    <dbReference type="NCBI Taxonomy" id="319348"/>
    <lineage>
        <taxon>Eukaryota</taxon>
        <taxon>Metazoa</taxon>
        <taxon>Ecdysozoa</taxon>
        <taxon>Arthropoda</taxon>
        <taxon>Hexapoda</taxon>
        <taxon>Insecta</taxon>
        <taxon>Pterygota</taxon>
        <taxon>Neoptera</taxon>
        <taxon>Endopterygota</taxon>
        <taxon>Diptera</taxon>
        <taxon>Nematocera</taxon>
        <taxon>Chironomoidea</taxon>
        <taxon>Chironomidae</taxon>
        <taxon>Chironominae</taxon>
        <taxon>Polypedilum</taxon>
        <taxon>Polypedilum</taxon>
    </lineage>
</organism>
<dbReference type="GO" id="GO:0005886">
    <property type="term" value="C:plasma membrane"/>
    <property type="evidence" value="ECO:0007669"/>
    <property type="project" value="TreeGrafter"/>
</dbReference>
<evidence type="ECO:0000313" key="17">
    <source>
        <dbReference type="EMBL" id="KAG5672731.1"/>
    </source>
</evidence>
<dbReference type="FunFam" id="3.90.780.10:FF:000004">
    <property type="entry name" value="UDP-sugar hydrolase, putative"/>
    <property type="match status" value="1"/>
</dbReference>
<dbReference type="Proteomes" id="UP001107558">
    <property type="component" value="Chromosome 3"/>
</dbReference>
<accession>A0A9J6BTB8</accession>
<dbReference type="GO" id="GO:0004050">
    <property type="term" value="F:apyrase activity"/>
    <property type="evidence" value="ECO:0007669"/>
    <property type="project" value="UniProtKB-EC"/>
</dbReference>
<keyword evidence="10 13" id="KW-0378">Hydrolase</keyword>
<evidence type="ECO:0000256" key="5">
    <source>
        <dbReference type="ARBA" id="ARBA00022525"/>
    </source>
</evidence>
<dbReference type="Pfam" id="PF02872">
    <property type="entry name" value="5_nucleotid_C"/>
    <property type="match status" value="1"/>
</dbReference>
<keyword evidence="4" id="KW-1201">Platelet aggregation inhibiting toxin</keyword>
<dbReference type="AlphaFoldDB" id="A0A9J6BTB8"/>
<comment type="caution">
    <text evidence="17">The sequence shown here is derived from an EMBL/GenBank/DDBJ whole genome shotgun (WGS) entry which is preliminary data.</text>
</comment>
<dbReference type="EC" id="3.6.1.5" evidence="3"/>
<dbReference type="Gene3D" id="3.60.21.10">
    <property type="match status" value="1"/>
</dbReference>
<dbReference type="InterPro" id="IPR006146">
    <property type="entry name" value="5'-Nucleotdase_CS"/>
</dbReference>
<feature type="domain" description="5'-Nucleotidase C-terminal" evidence="16">
    <location>
        <begin position="357"/>
        <end position="523"/>
    </location>
</feature>
<dbReference type="InterPro" id="IPR036907">
    <property type="entry name" value="5'-Nucleotdase_C_sf"/>
</dbReference>
<keyword evidence="18" id="KW-1185">Reference proteome</keyword>
<comment type="subcellular location">
    <subcellularLocation>
        <location evidence="1">Secreted</location>
    </subcellularLocation>
</comment>
<dbReference type="InterPro" id="IPR004843">
    <property type="entry name" value="Calcineurin-like_PHP"/>
</dbReference>
<keyword evidence="9 13" id="KW-0547">Nucleotide-binding</keyword>
<dbReference type="Gene3D" id="3.90.780.10">
    <property type="entry name" value="5'-Nucleotidase, C-terminal domain"/>
    <property type="match status" value="1"/>
</dbReference>
<dbReference type="GO" id="GO:0000166">
    <property type="term" value="F:nucleotide binding"/>
    <property type="evidence" value="ECO:0007669"/>
    <property type="project" value="UniProtKB-KW"/>
</dbReference>
<dbReference type="GO" id="GO:0008253">
    <property type="term" value="F:5'-nucleotidase activity"/>
    <property type="evidence" value="ECO:0007669"/>
    <property type="project" value="TreeGrafter"/>
</dbReference>
<evidence type="ECO:0000256" key="14">
    <source>
        <dbReference type="SAM" id="Phobius"/>
    </source>
</evidence>
<dbReference type="PANTHER" id="PTHR11575:SF32">
    <property type="entry name" value="APYRASE-LIKE PROTEIN"/>
    <property type="match status" value="1"/>
</dbReference>
<feature type="transmembrane region" description="Helical" evidence="14">
    <location>
        <begin position="7"/>
        <end position="27"/>
    </location>
</feature>
<dbReference type="GO" id="GO:0090729">
    <property type="term" value="F:toxin activity"/>
    <property type="evidence" value="ECO:0007669"/>
    <property type="project" value="UniProtKB-KW"/>
</dbReference>
<dbReference type="FunFam" id="3.60.21.10:FF:000020">
    <property type="entry name" value="NT5E isoform 4"/>
    <property type="match status" value="1"/>
</dbReference>
<keyword evidence="7" id="KW-0479">Metal-binding</keyword>
<evidence type="ECO:0000259" key="16">
    <source>
        <dbReference type="Pfam" id="PF02872"/>
    </source>
</evidence>